<dbReference type="InterPro" id="IPR001509">
    <property type="entry name" value="Epimerase_deHydtase"/>
</dbReference>
<reference evidence="2 3" key="1">
    <citation type="submission" date="2024-03" db="EMBL/GenBank/DDBJ databases">
        <title>Actinomycetospora sp. OC33-EN07, a novel actinomycete isolated from wild orchid (Aerides multiflora).</title>
        <authorList>
            <person name="Suriyachadkun C."/>
        </authorList>
    </citation>
    <scope>NUCLEOTIDE SEQUENCE [LARGE SCALE GENOMIC DNA]</scope>
    <source>
        <strain evidence="2 3">OC33-EN07</strain>
    </source>
</reference>
<dbReference type="SUPFAM" id="SSF51735">
    <property type="entry name" value="NAD(P)-binding Rossmann-fold domains"/>
    <property type="match status" value="1"/>
</dbReference>
<dbReference type="PANTHER" id="PTHR48079">
    <property type="entry name" value="PROTEIN YEEZ"/>
    <property type="match status" value="1"/>
</dbReference>
<dbReference type="InterPro" id="IPR036291">
    <property type="entry name" value="NAD(P)-bd_dom_sf"/>
</dbReference>
<evidence type="ECO:0000313" key="2">
    <source>
        <dbReference type="EMBL" id="MEJ2864246.1"/>
    </source>
</evidence>
<evidence type="ECO:0000313" key="3">
    <source>
        <dbReference type="Proteomes" id="UP001369736"/>
    </source>
</evidence>
<dbReference type="InterPro" id="IPR051783">
    <property type="entry name" value="NAD(P)-dependent_oxidoreduct"/>
</dbReference>
<gene>
    <name evidence="2" type="ORF">WCD58_24025</name>
</gene>
<feature type="domain" description="NAD-dependent epimerase/dehydratase" evidence="1">
    <location>
        <begin position="4"/>
        <end position="174"/>
    </location>
</feature>
<evidence type="ECO:0000259" key="1">
    <source>
        <dbReference type="Pfam" id="PF01370"/>
    </source>
</evidence>
<sequence>MSDILVTGATGLVGSRLLARFHADGHACRVLVRPGRELPPGVEVAEGDVLAPDTLGDALAGVSTIIHLAASFRDGNDEQTWAVNLTGTQNLIDAARAHAPDARFLMASTSNVYDAGADHPAREDDALHPVLAYPASKARAEEELRASGLTWSILRLPFVYGEGDGHLEAAPRMMARRGWHPAHRMSVAHHADIAHAFAIAVTGAMDGLTVNIADEAPPTLYEIAQIVGETYPASDEPLTDPWHLHVDATLARRLGFRPRVRTVYQALAENLL</sequence>
<dbReference type="Pfam" id="PF01370">
    <property type="entry name" value="Epimerase"/>
    <property type="match status" value="1"/>
</dbReference>
<dbReference type="Gene3D" id="3.40.50.720">
    <property type="entry name" value="NAD(P)-binding Rossmann-like Domain"/>
    <property type="match status" value="1"/>
</dbReference>
<proteinExistence type="predicted"/>
<dbReference type="Proteomes" id="UP001369736">
    <property type="component" value="Unassembled WGS sequence"/>
</dbReference>
<organism evidence="2 3">
    <name type="scientific">Actinomycetospora flava</name>
    <dbReference type="NCBI Taxonomy" id="3129232"/>
    <lineage>
        <taxon>Bacteria</taxon>
        <taxon>Bacillati</taxon>
        <taxon>Actinomycetota</taxon>
        <taxon>Actinomycetes</taxon>
        <taxon>Pseudonocardiales</taxon>
        <taxon>Pseudonocardiaceae</taxon>
        <taxon>Actinomycetospora</taxon>
    </lineage>
</organism>
<keyword evidence="3" id="KW-1185">Reference proteome</keyword>
<name>A0ABU8MB52_9PSEU</name>
<comment type="caution">
    <text evidence="2">The sequence shown here is derived from an EMBL/GenBank/DDBJ whole genome shotgun (WGS) entry which is preliminary data.</text>
</comment>
<dbReference type="PANTHER" id="PTHR48079:SF6">
    <property type="entry name" value="NAD(P)-BINDING DOMAIN-CONTAINING PROTEIN-RELATED"/>
    <property type="match status" value="1"/>
</dbReference>
<protein>
    <submittedName>
        <fullName evidence="2">NAD(P)-dependent oxidoreductase</fullName>
    </submittedName>
</protein>
<dbReference type="EMBL" id="JBBEGM010000011">
    <property type="protein sequence ID" value="MEJ2864246.1"/>
    <property type="molecule type" value="Genomic_DNA"/>
</dbReference>
<dbReference type="RefSeq" id="WP_337705610.1">
    <property type="nucleotide sequence ID" value="NZ_JBBEGM010000011.1"/>
</dbReference>
<accession>A0ABU8MB52</accession>